<dbReference type="KEGG" id="maw:19252541"/>
<evidence type="ECO:0000313" key="5">
    <source>
        <dbReference type="EMBL" id="EFY85760.1"/>
    </source>
</evidence>
<keyword evidence="3" id="KW-0521">NADP</keyword>
<dbReference type="InParanoid" id="E9EED2"/>
<dbReference type="Pfam" id="PF00106">
    <property type="entry name" value="adh_short"/>
    <property type="match status" value="1"/>
</dbReference>
<reference evidence="5 6" key="1">
    <citation type="journal article" date="2011" name="PLoS Genet.">
        <title>Genome sequencing and comparative transcriptomics of the model entomopathogenic fungi Metarhizium anisopliae and M. acridum.</title>
        <authorList>
            <person name="Gao Q."/>
            <person name="Jin K."/>
            <person name="Ying S.H."/>
            <person name="Zhang Y."/>
            <person name="Xiao G."/>
            <person name="Shang Y."/>
            <person name="Duan Z."/>
            <person name="Hu X."/>
            <person name="Xie X.Q."/>
            <person name="Zhou G."/>
            <person name="Peng G."/>
            <person name="Luo Z."/>
            <person name="Huang W."/>
            <person name="Wang B."/>
            <person name="Fang W."/>
            <person name="Wang S."/>
            <person name="Zhong Y."/>
            <person name="Ma L.J."/>
            <person name="St Leger R.J."/>
            <person name="Zhao G.P."/>
            <person name="Pei Y."/>
            <person name="Feng M.G."/>
            <person name="Xia Y."/>
            <person name="Wang C."/>
        </authorList>
    </citation>
    <scope>NUCLEOTIDE SEQUENCE [LARGE SCALE GENOMIC DNA]</scope>
    <source>
        <strain evidence="5 6">CQMa 102</strain>
    </source>
</reference>
<dbReference type="InterPro" id="IPR020904">
    <property type="entry name" value="Sc_DH/Rdtase_CS"/>
</dbReference>
<name>E9EED2_METAQ</name>
<evidence type="ECO:0000256" key="4">
    <source>
        <dbReference type="ARBA" id="ARBA00046017"/>
    </source>
</evidence>
<evidence type="ECO:0000256" key="2">
    <source>
        <dbReference type="ARBA" id="ARBA00015194"/>
    </source>
</evidence>
<dbReference type="PANTHER" id="PTHR43943:SF2">
    <property type="entry name" value="DEHYDROGENASE_REDUCTASE 4"/>
    <property type="match status" value="1"/>
</dbReference>
<dbReference type="eggNOG" id="KOG0725">
    <property type="taxonomic scope" value="Eukaryota"/>
</dbReference>
<sequence length="307" mass="33088">MAGIPKPDFALRTGIYPAIDPGLFEASLAGKVALVTGSGRGIGREIALALGKSGAAVAISARTQSQVDRTTEEVARQSRKAIGVVADVCVKADLEHLVNEVTTHLGAIDILICNAGTNTFMPFHMTDSEEWWRQMVLMVKGPVDLTRMILPSMQERNSGIIIYTSSRAATADLPWTAAYGCAKTSITRFAGVLQAELNILQKETFKFSENGISVFSIHPGEVKTSLHEVAFPEKTKKEAPYVVDMMDKIAKSHPEFKAELAAWTCVYLCSGRGKALEGQLVDCTRDVDGVKAFVSASPRPRVANACS</sequence>
<organism evidence="6">
    <name type="scientific">Metarhizium acridum (strain CQMa 102)</name>
    <dbReference type="NCBI Taxonomy" id="655827"/>
    <lineage>
        <taxon>Eukaryota</taxon>
        <taxon>Fungi</taxon>
        <taxon>Dikarya</taxon>
        <taxon>Ascomycota</taxon>
        <taxon>Pezizomycotina</taxon>
        <taxon>Sordariomycetes</taxon>
        <taxon>Hypocreomycetidae</taxon>
        <taxon>Hypocreales</taxon>
        <taxon>Clavicipitaceae</taxon>
        <taxon>Metarhizium</taxon>
    </lineage>
</organism>
<accession>E9EED2</accession>
<dbReference type="OrthoDB" id="1933717at2759"/>
<dbReference type="Gene3D" id="3.40.50.720">
    <property type="entry name" value="NAD(P)-binding Rossmann-like Domain"/>
    <property type="match status" value="1"/>
</dbReference>
<comment type="similarity">
    <text evidence="1">Belongs to the short-chain dehydrogenases/reductases (SDR) family.</text>
</comment>
<protein>
    <recommendedName>
        <fullName evidence="2">Hydroxynaphthalene reductase-like protein Arp2</fullName>
    </recommendedName>
</protein>
<dbReference type="EMBL" id="GL698567">
    <property type="protein sequence ID" value="EFY85760.1"/>
    <property type="molecule type" value="Genomic_DNA"/>
</dbReference>
<dbReference type="PROSITE" id="PS00061">
    <property type="entry name" value="ADH_SHORT"/>
    <property type="match status" value="1"/>
</dbReference>
<proteinExistence type="inferred from homology"/>
<dbReference type="CDD" id="cd05233">
    <property type="entry name" value="SDR_c"/>
    <property type="match status" value="1"/>
</dbReference>
<evidence type="ECO:0000256" key="3">
    <source>
        <dbReference type="ARBA" id="ARBA00022857"/>
    </source>
</evidence>
<dbReference type="InterPro" id="IPR036291">
    <property type="entry name" value="NAD(P)-bd_dom_sf"/>
</dbReference>
<dbReference type="OMA" id="FWKQIEV"/>
<evidence type="ECO:0000313" key="6">
    <source>
        <dbReference type="Proteomes" id="UP000002499"/>
    </source>
</evidence>
<dbReference type="InterPro" id="IPR002347">
    <property type="entry name" value="SDR_fam"/>
</dbReference>
<comment type="function">
    <text evidence="4">Hydroxynaphthalene reductase-like protein; part of the Pks2 gene cluster that mediates the formation of infectious structures (appressoria), enabling these fungi to kill insects faster. The product of the Pks2 gene cluster is different from the one of Pks1 and has still not been identified.</text>
</comment>
<dbReference type="PRINTS" id="PR00081">
    <property type="entry name" value="GDHRDH"/>
</dbReference>
<dbReference type="PANTHER" id="PTHR43943">
    <property type="entry name" value="DEHYDROGENASE/REDUCTASE (SDR FAMILY) MEMBER 4"/>
    <property type="match status" value="1"/>
</dbReference>
<dbReference type="GeneID" id="19252541"/>
<dbReference type="SUPFAM" id="SSF51735">
    <property type="entry name" value="NAD(P)-binding Rossmann-fold domains"/>
    <property type="match status" value="1"/>
</dbReference>
<gene>
    <name evidence="5" type="ORF">MAC_08230</name>
</gene>
<dbReference type="AlphaFoldDB" id="E9EED2"/>
<dbReference type="Proteomes" id="UP000002499">
    <property type="component" value="Unassembled WGS sequence"/>
</dbReference>
<keyword evidence="6" id="KW-1185">Reference proteome</keyword>
<dbReference type="HOGENOM" id="CLU_010194_8_1_1"/>
<evidence type="ECO:0000256" key="1">
    <source>
        <dbReference type="ARBA" id="ARBA00006484"/>
    </source>
</evidence>